<gene>
    <name evidence="4" type="primary">LOC112283180</name>
    <name evidence="3" type="ORF">PHYPA_008682</name>
</gene>
<dbReference type="InterPro" id="IPR044221">
    <property type="entry name" value="DYAD/AMEIOTIC1"/>
</dbReference>
<keyword evidence="5" id="KW-1185">Reference proteome</keyword>
<dbReference type="RefSeq" id="XP_024377361.1">
    <property type="nucleotide sequence ID" value="XM_024521593.2"/>
</dbReference>
<dbReference type="STRING" id="3218.A0A2K1KEV6"/>
<dbReference type="EMBL" id="ABEU02000006">
    <property type="protein sequence ID" value="PNR52308.1"/>
    <property type="molecule type" value="Genomic_DNA"/>
</dbReference>
<dbReference type="EnsemblPlants" id="Pp3c6_8590V3.1">
    <property type="protein sequence ID" value="Pp3c6_8590V3.1"/>
    <property type="gene ID" value="Pp3c6_8590"/>
</dbReference>
<dbReference type="GeneID" id="112283180"/>
<dbReference type="GO" id="GO:0051177">
    <property type="term" value="P:meiotic sister chromatid cohesion"/>
    <property type="evidence" value="ECO:0007669"/>
    <property type="project" value="InterPro"/>
</dbReference>
<proteinExistence type="predicted"/>
<feature type="coiled-coil region" evidence="1">
    <location>
        <begin position="423"/>
        <end position="457"/>
    </location>
</feature>
<dbReference type="PANTHER" id="PTHR46740">
    <property type="entry name" value="PROTEIN DYAD"/>
    <property type="match status" value="1"/>
</dbReference>
<accession>A0A2K1KEV6</accession>
<dbReference type="Gramene" id="Pp3c6_8590V3.1">
    <property type="protein sequence ID" value="Pp3c6_8590V3.1"/>
    <property type="gene ID" value="Pp3c6_8590"/>
</dbReference>
<feature type="domain" description="PTC1-like winged helix-turn-helix" evidence="2">
    <location>
        <begin position="301"/>
        <end position="382"/>
    </location>
</feature>
<dbReference type="AlphaFoldDB" id="A0A2K1KEV6"/>
<evidence type="ECO:0000313" key="5">
    <source>
        <dbReference type="Proteomes" id="UP000006727"/>
    </source>
</evidence>
<organism evidence="3">
    <name type="scientific">Physcomitrium patens</name>
    <name type="common">Spreading-leaved earth moss</name>
    <name type="synonym">Physcomitrella patens</name>
    <dbReference type="NCBI Taxonomy" id="3218"/>
    <lineage>
        <taxon>Eukaryota</taxon>
        <taxon>Viridiplantae</taxon>
        <taxon>Streptophyta</taxon>
        <taxon>Embryophyta</taxon>
        <taxon>Bryophyta</taxon>
        <taxon>Bryophytina</taxon>
        <taxon>Bryopsida</taxon>
        <taxon>Funariidae</taxon>
        <taxon>Funariales</taxon>
        <taxon>Funariaceae</taxon>
        <taxon>Physcomitrium</taxon>
    </lineage>
</organism>
<sequence length="803" mass="88819">MDQIHTISPEAAEKVLVREFPCTESSLQQSALKSFWFIGPTSTQSSSDGNPREIKKKVHYSSCETAPVTSTPTLRNFQSHEKDQVDQVTRDLCENFESWVDAPIRAEVEHPWKKARMTPCGQILGSRQSRDDAPIATIPVCRNGEAPEDTGYCLNVTQNYMDLKGSERVSEGSTRWGVKRKVDAVDGLTAHAYSDHANRHLRDKLNDFYLRSVLANENEAGIVPFNFMQSLRGQWTVPSPSPSAYPTPAKTMDLYGLQASTAGGILKRTQSCHASKDPKTLKTHHSRSTNMLKLPKDMQGRWSSERYKSAQLKLIEIMHERKAQPGRPIRRPALRGEARKHIGDTGLLDHLLKHMTDTVVSTGERFRRRHNAEGAMEYWLEDASLMEIRKAAGVEDPSWIPPHGWKPGDKFRSGLWEISRSMSSSEAAEMSQLKETVEVLKREMKFLFHKLKELKHMEVLRTEETNDVGVKPYETGHVVGLRTYDDSDKKISEEQEEQHEKTTTAAGSTTLEWQLADIRKEVNRMQSDVQCILKLLGYQQHVRESSDGSPQIEGFDSGTPGLLLSAGEEVLSVTNMSETLFPASSSPGGHTHPEPIAREFASVNSATSSSTDAAGPITQETYSIRENQECQIKMDGSSVPQICLRPREAATPVWLNLTTASSNHAAPANNSRWDDYTNPFHRDHPGVCASATNSREGSPVHFNFAGVSRPLAKECPVAAAMAGMFGCMVQTKQHSIKGESLDHVTGAAMSTTGRPEKCMIPLSFERAFGACQALALTPGDNSSGQGPPLSLSLSLTLGSQVKL</sequence>
<reference evidence="3 5" key="2">
    <citation type="journal article" date="2018" name="Plant J.">
        <title>The Physcomitrella patens chromosome-scale assembly reveals moss genome structure and evolution.</title>
        <authorList>
            <person name="Lang D."/>
            <person name="Ullrich K.K."/>
            <person name="Murat F."/>
            <person name="Fuchs J."/>
            <person name="Jenkins J."/>
            <person name="Haas F.B."/>
            <person name="Piednoel M."/>
            <person name="Gundlach H."/>
            <person name="Van Bel M."/>
            <person name="Meyberg R."/>
            <person name="Vives C."/>
            <person name="Morata J."/>
            <person name="Symeonidi A."/>
            <person name="Hiss M."/>
            <person name="Muchero W."/>
            <person name="Kamisugi Y."/>
            <person name="Saleh O."/>
            <person name="Blanc G."/>
            <person name="Decker E.L."/>
            <person name="van Gessel N."/>
            <person name="Grimwood J."/>
            <person name="Hayes R.D."/>
            <person name="Graham S.W."/>
            <person name="Gunter L.E."/>
            <person name="McDaniel S.F."/>
            <person name="Hoernstein S.N.W."/>
            <person name="Larsson A."/>
            <person name="Li F.W."/>
            <person name="Perroud P.F."/>
            <person name="Phillips J."/>
            <person name="Ranjan P."/>
            <person name="Rokshar D.S."/>
            <person name="Rothfels C.J."/>
            <person name="Schneider L."/>
            <person name="Shu S."/>
            <person name="Stevenson D.W."/>
            <person name="Thummler F."/>
            <person name="Tillich M."/>
            <person name="Villarreal Aguilar J.C."/>
            <person name="Widiez T."/>
            <person name="Wong G.K."/>
            <person name="Wymore A."/>
            <person name="Zhang Y."/>
            <person name="Zimmer A.D."/>
            <person name="Quatrano R.S."/>
            <person name="Mayer K.F.X."/>
            <person name="Goodstein D."/>
            <person name="Casacuberta J.M."/>
            <person name="Vandepoele K."/>
            <person name="Reski R."/>
            <person name="Cuming A.C."/>
            <person name="Tuskan G.A."/>
            <person name="Maumus F."/>
            <person name="Salse J."/>
            <person name="Schmutz J."/>
            <person name="Rensing S.A."/>
        </authorList>
    </citation>
    <scope>NUCLEOTIDE SEQUENCE [LARGE SCALE GENOMIC DNA]</scope>
    <source>
        <strain evidence="4 5">cv. Gransden 2004</strain>
    </source>
</reference>
<evidence type="ECO:0000259" key="2">
    <source>
        <dbReference type="Pfam" id="PF25874"/>
    </source>
</evidence>
<dbReference type="GO" id="GO:0007131">
    <property type="term" value="P:reciprocal meiotic recombination"/>
    <property type="evidence" value="ECO:0007669"/>
    <property type="project" value="InterPro"/>
</dbReference>
<dbReference type="Proteomes" id="UP000006727">
    <property type="component" value="Chromosome 6"/>
</dbReference>
<evidence type="ECO:0000313" key="3">
    <source>
        <dbReference type="EMBL" id="PNR52308.1"/>
    </source>
</evidence>
<reference evidence="4" key="3">
    <citation type="submission" date="2020-12" db="UniProtKB">
        <authorList>
            <consortium name="EnsemblPlants"/>
        </authorList>
    </citation>
    <scope>IDENTIFICATION</scope>
</reference>
<protein>
    <recommendedName>
        <fullName evidence="2">PTC1-like winged helix-turn-helix domain-containing protein</fullName>
    </recommendedName>
</protein>
<reference evidence="3 5" key="1">
    <citation type="journal article" date="2008" name="Science">
        <title>The Physcomitrella genome reveals evolutionary insights into the conquest of land by plants.</title>
        <authorList>
            <person name="Rensing S."/>
            <person name="Lang D."/>
            <person name="Zimmer A."/>
            <person name="Terry A."/>
            <person name="Salamov A."/>
            <person name="Shapiro H."/>
            <person name="Nishiyama T."/>
            <person name="Perroud P.-F."/>
            <person name="Lindquist E."/>
            <person name="Kamisugi Y."/>
            <person name="Tanahashi T."/>
            <person name="Sakakibara K."/>
            <person name="Fujita T."/>
            <person name="Oishi K."/>
            <person name="Shin-I T."/>
            <person name="Kuroki Y."/>
            <person name="Toyoda A."/>
            <person name="Suzuki Y."/>
            <person name="Hashimoto A."/>
            <person name="Yamaguchi K."/>
            <person name="Sugano A."/>
            <person name="Kohara Y."/>
            <person name="Fujiyama A."/>
            <person name="Anterola A."/>
            <person name="Aoki S."/>
            <person name="Ashton N."/>
            <person name="Barbazuk W.B."/>
            <person name="Barker E."/>
            <person name="Bennetzen J."/>
            <person name="Bezanilla M."/>
            <person name="Blankenship R."/>
            <person name="Cho S.H."/>
            <person name="Dutcher S."/>
            <person name="Estelle M."/>
            <person name="Fawcett J.A."/>
            <person name="Gundlach H."/>
            <person name="Hanada K."/>
            <person name="Heyl A."/>
            <person name="Hicks K.A."/>
            <person name="Hugh J."/>
            <person name="Lohr M."/>
            <person name="Mayer K."/>
            <person name="Melkozernov A."/>
            <person name="Murata T."/>
            <person name="Nelson D."/>
            <person name="Pils B."/>
            <person name="Prigge M."/>
            <person name="Reiss B."/>
            <person name="Renner T."/>
            <person name="Rombauts S."/>
            <person name="Rushton P."/>
            <person name="Sanderfoot A."/>
            <person name="Schween G."/>
            <person name="Shiu S.-H."/>
            <person name="Stueber K."/>
            <person name="Theodoulou F.L."/>
            <person name="Tu H."/>
            <person name="Van de Peer Y."/>
            <person name="Verrier P.J."/>
            <person name="Waters E."/>
            <person name="Wood A."/>
            <person name="Yang L."/>
            <person name="Cove D."/>
            <person name="Cuming A."/>
            <person name="Hasebe M."/>
            <person name="Lucas S."/>
            <person name="Mishler D.B."/>
            <person name="Reski R."/>
            <person name="Grigoriev I."/>
            <person name="Quatrano R.S."/>
            <person name="Boore J.L."/>
        </authorList>
    </citation>
    <scope>NUCLEOTIDE SEQUENCE [LARGE SCALE GENOMIC DNA]</scope>
    <source>
        <strain evidence="4 5">cv. Gransden 2004</strain>
    </source>
</reference>
<dbReference type="InterPro" id="IPR059080">
    <property type="entry name" value="WHD_PTC1"/>
</dbReference>
<keyword evidence="1" id="KW-0175">Coiled coil</keyword>
<dbReference type="PaxDb" id="3218-PP1S386_25V6.1"/>
<dbReference type="PANTHER" id="PTHR46740:SF2">
    <property type="entry name" value="PROTEIN DYAD"/>
    <property type="match status" value="1"/>
</dbReference>
<evidence type="ECO:0000256" key="1">
    <source>
        <dbReference type="SAM" id="Coils"/>
    </source>
</evidence>
<name>A0A2K1KEV6_PHYPA</name>
<dbReference type="Pfam" id="PF25874">
    <property type="entry name" value="WHD_plant_repro"/>
    <property type="match status" value="1"/>
</dbReference>
<evidence type="ECO:0000313" key="4">
    <source>
        <dbReference type="EnsemblPlants" id="Pp3c6_8590V3.1"/>
    </source>
</evidence>
<dbReference type="OrthoDB" id="515863at2759"/>